<dbReference type="InterPro" id="IPR050643">
    <property type="entry name" value="Periplasmic_pilus_chap"/>
</dbReference>
<comment type="caution">
    <text evidence="3">The sequence shown here is derived from an EMBL/GenBank/DDBJ whole genome shotgun (WGS) entry which is preliminary data.</text>
</comment>
<protein>
    <submittedName>
        <fullName evidence="3">Fimbria/pilus periplasmic chaperone</fullName>
    </submittedName>
</protein>
<sequence length="224" mass="25454">MKRTNVLLLMILTSFFANAYEVSPIYQLLETVGDKSQSTYTIKNIEHEDIVVEVFVYGVEIINGEELLTSADKEFLVLPPQAKVKAGGYQKFRIRYLSAQALDQTKPYRVVFKQIKLNKPQQDVSEVEMLIDFSTLAYVSPPKTEAKPIAWIENDQLVIRNQGQRVLDLGQMTFEFKTEKGNESTTWERFANQAGLYLLPGYNATLSLDGELSNAQAVEIDYQP</sequence>
<keyword evidence="4" id="KW-1185">Reference proteome</keyword>
<dbReference type="PANTHER" id="PTHR30251">
    <property type="entry name" value="PILUS ASSEMBLY CHAPERONE"/>
    <property type="match status" value="1"/>
</dbReference>
<dbReference type="EMBL" id="JAUEOZ010000001">
    <property type="protein sequence ID" value="MDN2481286.1"/>
    <property type="molecule type" value="Genomic_DNA"/>
</dbReference>
<gene>
    <name evidence="3" type="ORF">QWJ08_07745</name>
</gene>
<name>A0ABT7XZS4_9VIBR</name>
<reference evidence="3" key="1">
    <citation type="submission" date="2024-05" db="EMBL/GenBank/DDBJ databases">
        <title>Genome Sequences of Four Agar- Degrading Marine Bacteria.</title>
        <authorList>
            <person name="Phillips E.K."/>
            <person name="Shaffer J.C."/>
            <person name="Henson M.W."/>
            <person name="Temperton B."/>
            <person name="Thrash C.J."/>
            <person name="Martin M.O."/>
        </authorList>
    </citation>
    <scope>NUCLEOTIDE SEQUENCE</scope>
    <source>
        <strain evidence="3">EKP203</strain>
    </source>
</reference>
<feature type="domain" description="Pili assembly chaperone N-terminal" evidence="2">
    <location>
        <begin position="33"/>
        <end position="130"/>
    </location>
</feature>
<organism evidence="3 4">
    <name type="scientific">Vibrio agarivorans</name>
    <dbReference type="NCBI Taxonomy" id="153622"/>
    <lineage>
        <taxon>Bacteria</taxon>
        <taxon>Pseudomonadati</taxon>
        <taxon>Pseudomonadota</taxon>
        <taxon>Gammaproteobacteria</taxon>
        <taxon>Vibrionales</taxon>
        <taxon>Vibrionaceae</taxon>
        <taxon>Vibrio</taxon>
    </lineage>
</organism>
<evidence type="ECO:0000259" key="2">
    <source>
        <dbReference type="Pfam" id="PF00345"/>
    </source>
</evidence>
<dbReference type="RefSeq" id="WP_289961414.1">
    <property type="nucleotide sequence ID" value="NZ_JAUEOZ010000001.1"/>
</dbReference>
<evidence type="ECO:0000313" key="3">
    <source>
        <dbReference type="EMBL" id="MDN2481286.1"/>
    </source>
</evidence>
<feature type="chain" id="PRO_5045054872" evidence="1">
    <location>
        <begin position="20"/>
        <end position="224"/>
    </location>
</feature>
<dbReference type="PANTHER" id="PTHR30251:SF4">
    <property type="entry name" value="SLR1668 PROTEIN"/>
    <property type="match status" value="1"/>
</dbReference>
<dbReference type="Proteomes" id="UP001169719">
    <property type="component" value="Unassembled WGS sequence"/>
</dbReference>
<keyword evidence="1" id="KW-0732">Signal</keyword>
<feature type="signal peptide" evidence="1">
    <location>
        <begin position="1"/>
        <end position="19"/>
    </location>
</feature>
<evidence type="ECO:0000313" key="4">
    <source>
        <dbReference type="Proteomes" id="UP001169719"/>
    </source>
</evidence>
<dbReference type="Pfam" id="PF00345">
    <property type="entry name" value="PapD_N"/>
    <property type="match status" value="1"/>
</dbReference>
<dbReference type="Gene3D" id="2.60.40.10">
    <property type="entry name" value="Immunoglobulins"/>
    <property type="match status" value="1"/>
</dbReference>
<dbReference type="InterPro" id="IPR008962">
    <property type="entry name" value="PapD-like_sf"/>
</dbReference>
<dbReference type="SUPFAM" id="SSF49354">
    <property type="entry name" value="PapD-like"/>
    <property type="match status" value="1"/>
</dbReference>
<accession>A0ABT7XZS4</accession>
<proteinExistence type="predicted"/>
<dbReference type="InterPro" id="IPR016147">
    <property type="entry name" value="Pili_assmbl_chaperone_N"/>
</dbReference>
<evidence type="ECO:0000256" key="1">
    <source>
        <dbReference type="SAM" id="SignalP"/>
    </source>
</evidence>
<dbReference type="InterPro" id="IPR013783">
    <property type="entry name" value="Ig-like_fold"/>
</dbReference>